<gene>
    <name evidence="1" type="ordered locus">HMU08530</name>
</gene>
<dbReference type="EMBL" id="FN555004">
    <property type="protein sequence ID" value="CBG40110.1"/>
    <property type="molecule type" value="Genomic_DNA"/>
</dbReference>
<accession>D3UHY7</accession>
<keyword evidence="2" id="KW-1185">Reference proteome</keyword>
<evidence type="ECO:0000313" key="2">
    <source>
        <dbReference type="Proteomes" id="UP000001522"/>
    </source>
</evidence>
<dbReference type="KEGG" id="hms:HMU08530"/>
<dbReference type="AlphaFoldDB" id="D3UHY7"/>
<reference evidence="1 2" key="1">
    <citation type="journal article" date="2010" name="BMC Genomics">
        <title>Comparative genomics and proteomics of Helicobacter mustelae, an ulcerogenic and carcinogenic gastric pathogen.</title>
        <authorList>
            <person name="O'Toole P.W."/>
            <person name="Snelling W.J."/>
            <person name="Canchaya C."/>
            <person name="Forde B.M."/>
            <person name="Hardie K.R."/>
            <person name="Josenhans C."/>
            <person name="Graham R.L.J."/>
            <person name="McMullan G."/>
            <person name="Parkhill J."/>
            <person name="Belda E."/>
            <person name="Bentley S.D."/>
        </authorList>
    </citation>
    <scope>NUCLEOTIDE SEQUENCE [LARGE SCALE GENOMIC DNA]</scope>
    <source>
        <strain evidence="2">ATCC 43772 / LMG 18044 / NCTC 12198 / 12198</strain>
    </source>
</reference>
<dbReference type="HOGENOM" id="CLU_2716866_0_0_7"/>
<proteinExistence type="predicted"/>
<sequence>MEQKIIGSSPPWCVCYYVSSKQNGVSYDVVCIHHKCVDSLVQCRREIGIHQTSICEYDVICPIICRKYYSDK</sequence>
<protein>
    <submittedName>
        <fullName evidence="1">Uncharacterized protein</fullName>
    </submittedName>
</protein>
<organism evidence="1 2">
    <name type="scientific">Helicobacter mustelae (strain ATCC 43772 / CCUG 25715 / CIP 103759 / LMG 18044 / NCTC 12198 / R85-136P)</name>
    <name type="common">Campylobacter mustelae</name>
    <dbReference type="NCBI Taxonomy" id="679897"/>
    <lineage>
        <taxon>Bacteria</taxon>
        <taxon>Pseudomonadati</taxon>
        <taxon>Campylobacterota</taxon>
        <taxon>Epsilonproteobacteria</taxon>
        <taxon>Campylobacterales</taxon>
        <taxon>Helicobacteraceae</taxon>
        <taxon>Helicobacter</taxon>
    </lineage>
</organism>
<name>D3UHY7_HELM1</name>
<evidence type="ECO:0000313" key="1">
    <source>
        <dbReference type="EMBL" id="CBG40110.1"/>
    </source>
</evidence>
<dbReference type="Proteomes" id="UP000001522">
    <property type="component" value="Chromosome"/>
</dbReference>